<evidence type="ECO:0000256" key="1">
    <source>
        <dbReference type="SAM" id="Phobius"/>
    </source>
</evidence>
<feature type="transmembrane region" description="Helical" evidence="1">
    <location>
        <begin position="72"/>
        <end position="90"/>
    </location>
</feature>
<evidence type="ECO:0000313" key="2">
    <source>
        <dbReference type="EMBL" id="KAG0447449.1"/>
    </source>
</evidence>
<accession>A0A835P882</accession>
<organism evidence="2 3">
    <name type="scientific">Vanilla planifolia</name>
    <name type="common">Vanilla</name>
    <dbReference type="NCBI Taxonomy" id="51239"/>
    <lineage>
        <taxon>Eukaryota</taxon>
        <taxon>Viridiplantae</taxon>
        <taxon>Streptophyta</taxon>
        <taxon>Embryophyta</taxon>
        <taxon>Tracheophyta</taxon>
        <taxon>Spermatophyta</taxon>
        <taxon>Magnoliopsida</taxon>
        <taxon>Liliopsida</taxon>
        <taxon>Asparagales</taxon>
        <taxon>Orchidaceae</taxon>
        <taxon>Vanilloideae</taxon>
        <taxon>Vanilleae</taxon>
        <taxon>Vanilla</taxon>
    </lineage>
</organism>
<evidence type="ECO:0000313" key="3">
    <source>
        <dbReference type="Proteomes" id="UP000636800"/>
    </source>
</evidence>
<keyword evidence="1" id="KW-1133">Transmembrane helix</keyword>
<name>A0A835P882_VANPL</name>
<dbReference type="OrthoDB" id="185373at2759"/>
<comment type="caution">
    <text evidence="2">The sequence shown here is derived from an EMBL/GenBank/DDBJ whole genome shotgun (WGS) entry which is preliminary data.</text>
</comment>
<gene>
    <name evidence="2" type="ORF">HPP92_028332</name>
</gene>
<protein>
    <submittedName>
        <fullName evidence="2">Uncharacterized protein</fullName>
    </submittedName>
</protein>
<dbReference type="EMBL" id="JADCNL010000466">
    <property type="protein sequence ID" value="KAG0447449.1"/>
    <property type="molecule type" value="Genomic_DNA"/>
</dbReference>
<proteinExistence type="predicted"/>
<keyword evidence="1" id="KW-0812">Transmembrane</keyword>
<dbReference type="AlphaFoldDB" id="A0A835P882"/>
<reference evidence="2 3" key="1">
    <citation type="journal article" date="2020" name="Nat. Food">
        <title>A phased Vanilla planifolia genome enables genetic improvement of flavour and production.</title>
        <authorList>
            <person name="Hasing T."/>
            <person name="Tang H."/>
            <person name="Brym M."/>
            <person name="Khazi F."/>
            <person name="Huang T."/>
            <person name="Chambers A.H."/>
        </authorList>
    </citation>
    <scope>NUCLEOTIDE SEQUENCE [LARGE SCALE GENOMIC DNA]</scope>
    <source>
        <tissue evidence="2">Leaf</tissue>
    </source>
</reference>
<sequence>MATYTVLSSSSRVPPIRSWVGRSTLLGAAALASVAINSFLLPPLLLLTPWFGILGALGVMAYPWYSDGLVRALVVFGYAFCCAPVLWAQLTKAMGSLQTLIEREAFFPRLGRLRRCRIQ</sequence>
<keyword evidence="3" id="KW-1185">Reference proteome</keyword>
<dbReference type="Proteomes" id="UP000636800">
    <property type="component" value="Unassembled WGS sequence"/>
</dbReference>
<keyword evidence="1" id="KW-0472">Membrane</keyword>